<dbReference type="Proteomes" id="UP000739538">
    <property type="component" value="Unassembled WGS sequence"/>
</dbReference>
<dbReference type="SUPFAM" id="SSF109854">
    <property type="entry name" value="DinB/YfiT-like putative metalloenzymes"/>
    <property type="match status" value="1"/>
</dbReference>
<name>A0A956NHL5_UNCEI</name>
<dbReference type="AlphaFoldDB" id="A0A956NHL5"/>
<organism evidence="2 3">
    <name type="scientific">Eiseniibacteriota bacterium</name>
    <dbReference type="NCBI Taxonomy" id="2212470"/>
    <lineage>
        <taxon>Bacteria</taxon>
        <taxon>Candidatus Eiseniibacteriota</taxon>
    </lineage>
</organism>
<protein>
    <submittedName>
        <fullName evidence="2">DinB family protein</fullName>
    </submittedName>
</protein>
<comment type="caution">
    <text evidence="2">The sequence shown here is derived from an EMBL/GenBank/DDBJ whole genome shotgun (WGS) entry which is preliminary data.</text>
</comment>
<proteinExistence type="predicted"/>
<evidence type="ECO:0000313" key="3">
    <source>
        <dbReference type="Proteomes" id="UP000739538"/>
    </source>
</evidence>
<dbReference type="InterPro" id="IPR034660">
    <property type="entry name" value="DinB/YfiT-like"/>
</dbReference>
<gene>
    <name evidence="2" type="ORF">KDA27_23915</name>
</gene>
<evidence type="ECO:0000259" key="1">
    <source>
        <dbReference type="Pfam" id="PF12867"/>
    </source>
</evidence>
<accession>A0A956NHL5</accession>
<sequence>MAKEEGAVMVSAEILRNVLKSQYHASLAMLRSTIENCPDDLWYSEVPKAPYWQHAYHVLYFTHLYLQPDEAAFRPWEGEQSNVQYPDAIPGDPIPDSTLPLTPQPYTRDQVLAYWEHCDQMVDAAVDALDLNSPESGFSWYKISKLEHQFVNLRHLEHHMATLAGRLRDFSDLGTRWVGARHKR</sequence>
<dbReference type="EMBL" id="JAGQHS010000222">
    <property type="protein sequence ID" value="MCA9758862.1"/>
    <property type="molecule type" value="Genomic_DNA"/>
</dbReference>
<dbReference type="InterPro" id="IPR024775">
    <property type="entry name" value="DinB-like"/>
</dbReference>
<dbReference type="Pfam" id="PF12867">
    <property type="entry name" value="DinB_2"/>
    <property type="match status" value="1"/>
</dbReference>
<feature type="domain" description="DinB-like" evidence="1">
    <location>
        <begin position="22"/>
        <end position="162"/>
    </location>
</feature>
<reference evidence="2" key="1">
    <citation type="submission" date="2020-04" db="EMBL/GenBank/DDBJ databases">
        <authorList>
            <person name="Zhang T."/>
        </authorList>
    </citation>
    <scope>NUCLEOTIDE SEQUENCE</scope>
    <source>
        <strain evidence="2">HKST-UBA02</strain>
    </source>
</reference>
<reference evidence="2" key="2">
    <citation type="journal article" date="2021" name="Microbiome">
        <title>Successional dynamics and alternative stable states in a saline activated sludge microbial community over 9 years.</title>
        <authorList>
            <person name="Wang Y."/>
            <person name="Ye J."/>
            <person name="Ju F."/>
            <person name="Liu L."/>
            <person name="Boyd J.A."/>
            <person name="Deng Y."/>
            <person name="Parks D.H."/>
            <person name="Jiang X."/>
            <person name="Yin X."/>
            <person name="Woodcroft B.J."/>
            <person name="Tyson G.W."/>
            <person name="Hugenholtz P."/>
            <person name="Polz M.F."/>
            <person name="Zhang T."/>
        </authorList>
    </citation>
    <scope>NUCLEOTIDE SEQUENCE</scope>
    <source>
        <strain evidence="2">HKST-UBA02</strain>
    </source>
</reference>
<evidence type="ECO:0000313" key="2">
    <source>
        <dbReference type="EMBL" id="MCA9758862.1"/>
    </source>
</evidence>